<evidence type="ECO:0000313" key="3">
    <source>
        <dbReference type="Proteomes" id="UP000037035"/>
    </source>
</evidence>
<evidence type="ECO:0000313" key="2">
    <source>
        <dbReference type="EMBL" id="KNZ55191.1"/>
    </source>
</evidence>
<dbReference type="EMBL" id="LAVV01007660">
    <property type="protein sequence ID" value="KNZ55191.1"/>
    <property type="molecule type" value="Genomic_DNA"/>
</dbReference>
<feature type="region of interest" description="Disordered" evidence="1">
    <location>
        <begin position="129"/>
        <end position="158"/>
    </location>
</feature>
<protein>
    <submittedName>
        <fullName evidence="2">Uncharacterized protein</fullName>
    </submittedName>
</protein>
<feature type="region of interest" description="Disordered" evidence="1">
    <location>
        <begin position="47"/>
        <end position="68"/>
    </location>
</feature>
<comment type="caution">
    <text evidence="2">The sequence shown here is derived from an EMBL/GenBank/DDBJ whole genome shotgun (WGS) entry which is preliminary data.</text>
</comment>
<keyword evidence="3" id="KW-1185">Reference proteome</keyword>
<dbReference type="Proteomes" id="UP000037035">
    <property type="component" value="Unassembled WGS sequence"/>
</dbReference>
<dbReference type="VEuPathDB" id="FungiDB:VP01_2742g2"/>
<accession>A0A0L6V360</accession>
<sequence length="424" mass="45323">MIQSICCDVVDGWIDCIIDLSNRPLYIAMLRRSILVSQEQLPKRARLSAPRGVQIRPRSSGQSTTPNKARCRHLSTLLLLLLIPRNPSIKQSKKKKERKREDTKVKYIPSRRKESVHLHVFMYISRNGEREKASKESSNAKLTPGERGGYFNSKAPPVSLSKSTVEGLERRVEALAGAETGGGAGGSRGTAPTVAAAEEEGGEPGVVEGGGTRLLFFFVLSNPVVGVGIARFFFLLFFADAAILALALAVSSPPTGGASPTEQPKTTRSPVGSRGRPPCLVPRVLHPDDSRGPAAESTGAEGPQVEEEEGAESRCGKGIVVERVGLSWERGGLTAVHEDGGMEDLAAVDAVVVDADEEATKGKEGLSDWTGMINRAIDCFCFSLSRRDEHGLGWLRLGVGGEKGVVPVSAFDESSLRRGGKTSA</sequence>
<dbReference type="AlphaFoldDB" id="A0A0L6V360"/>
<gene>
    <name evidence="2" type="ORF">VP01_2742g2</name>
</gene>
<reference evidence="2 3" key="1">
    <citation type="submission" date="2015-08" db="EMBL/GenBank/DDBJ databases">
        <title>Next Generation Sequencing and Analysis of the Genome of Puccinia sorghi L Schw, the Causal Agent of Maize Common Rust.</title>
        <authorList>
            <person name="Rochi L."/>
            <person name="Burguener G."/>
            <person name="Darino M."/>
            <person name="Turjanski A."/>
            <person name="Kreff E."/>
            <person name="Dieguez M.J."/>
            <person name="Sacco F."/>
        </authorList>
    </citation>
    <scope>NUCLEOTIDE SEQUENCE [LARGE SCALE GENOMIC DNA]</scope>
    <source>
        <strain evidence="2 3">RO10H11247</strain>
    </source>
</reference>
<evidence type="ECO:0000256" key="1">
    <source>
        <dbReference type="SAM" id="MobiDB-lite"/>
    </source>
</evidence>
<feature type="compositionally biased region" description="Polar residues" evidence="1">
    <location>
        <begin position="57"/>
        <end position="67"/>
    </location>
</feature>
<proteinExistence type="predicted"/>
<organism evidence="2 3">
    <name type="scientific">Puccinia sorghi</name>
    <dbReference type="NCBI Taxonomy" id="27349"/>
    <lineage>
        <taxon>Eukaryota</taxon>
        <taxon>Fungi</taxon>
        <taxon>Dikarya</taxon>
        <taxon>Basidiomycota</taxon>
        <taxon>Pucciniomycotina</taxon>
        <taxon>Pucciniomycetes</taxon>
        <taxon>Pucciniales</taxon>
        <taxon>Pucciniaceae</taxon>
        <taxon>Puccinia</taxon>
    </lineage>
</organism>
<feature type="compositionally biased region" description="Polar residues" evidence="1">
    <location>
        <begin position="252"/>
        <end position="270"/>
    </location>
</feature>
<feature type="region of interest" description="Disordered" evidence="1">
    <location>
        <begin position="252"/>
        <end position="313"/>
    </location>
</feature>
<name>A0A0L6V360_9BASI</name>